<comment type="caution">
    <text evidence="2">The sequence shown here is derived from an EMBL/GenBank/DDBJ whole genome shotgun (WGS) entry which is preliminary data.</text>
</comment>
<protein>
    <submittedName>
        <fullName evidence="2">YccF domain-containing protein</fullName>
    </submittedName>
</protein>
<dbReference type="Pfam" id="PF03733">
    <property type="entry name" value="YccF"/>
    <property type="match status" value="2"/>
</dbReference>
<dbReference type="GO" id="GO:0005886">
    <property type="term" value="C:plasma membrane"/>
    <property type="evidence" value="ECO:0007669"/>
    <property type="project" value="TreeGrafter"/>
</dbReference>
<dbReference type="EMBL" id="WLXI01000040">
    <property type="protein sequence ID" value="MTD01701.1"/>
    <property type="molecule type" value="Genomic_DNA"/>
</dbReference>
<dbReference type="InterPro" id="IPR031308">
    <property type="entry name" value="UCP028777"/>
</dbReference>
<dbReference type="Proteomes" id="UP000483839">
    <property type="component" value="Unassembled WGS sequence"/>
</dbReference>
<feature type="domain" description="Inner membrane component" evidence="1">
    <location>
        <begin position="4"/>
        <end position="54"/>
    </location>
</feature>
<dbReference type="RefSeq" id="WP_154617496.1">
    <property type="nucleotide sequence ID" value="NZ_JADFAY010000014.1"/>
</dbReference>
<proteinExistence type="predicted"/>
<evidence type="ECO:0000259" key="1">
    <source>
        <dbReference type="Pfam" id="PF03733"/>
    </source>
</evidence>
<dbReference type="PANTHER" id="PTHR42903">
    <property type="entry name" value="INNER MEMBRANE PROTEIN YCCF"/>
    <property type="match status" value="1"/>
</dbReference>
<evidence type="ECO:0000313" key="3">
    <source>
        <dbReference type="Proteomes" id="UP000483839"/>
    </source>
</evidence>
<dbReference type="AlphaFoldDB" id="A0A6L6G8H6"/>
<dbReference type="InterPro" id="IPR005185">
    <property type="entry name" value="YccF"/>
</dbReference>
<gene>
    <name evidence="2" type="ORF">GKS16_05380</name>
</gene>
<reference evidence="2 3" key="1">
    <citation type="submission" date="2019-11" db="EMBL/GenBank/DDBJ databases">
        <title>Streptococcus uberis isolated from clinical mastitis cases on a southeastern Queensland dairy.</title>
        <authorList>
            <person name="Workentine M.L."/>
            <person name="Price R."/>
            <person name="Olchowy T."/>
        </authorList>
    </citation>
    <scope>NUCLEOTIDE SEQUENCE [LARGE SCALE GENOMIC DNA]</scope>
    <source>
        <strain evidence="2 3">OLC4459-A17</strain>
    </source>
</reference>
<dbReference type="NCBIfam" id="NF008740">
    <property type="entry name" value="PRK11770.1-2"/>
    <property type="match status" value="1"/>
</dbReference>
<evidence type="ECO:0000313" key="2">
    <source>
        <dbReference type="EMBL" id="MTD01701.1"/>
    </source>
</evidence>
<accession>A0A6L6G8H6</accession>
<organism evidence="2 3">
    <name type="scientific">Streptococcus uberis</name>
    <dbReference type="NCBI Taxonomy" id="1349"/>
    <lineage>
        <taxon>Bacteria</taxon>
        <taxon>Bacillati</taxon>
        <taxon>Bacillota</taxon>
        <taxon>Bacilli</taxon>
        <taxon>Lactobacillales</taxon>
        <taxon>Streptococcaceae</taxon>
        <taxon>Streptococcus</taxon>
    </lineage>
</organism>
<dbReference type="InterPro" id="IPR052937">
    <property type="entry name" value="Inner_membrane_protein"/>
</dbReference>
<sequence>MRFIGNTIWFVCSGLWAWVSWSLVGLLFCLTIVGFPIGVQCFKIANFGLFPFGKEILIGQSGTSLVLNLIWILVFGWQLAIVHLTSAFILCVTVIGIPFAKQSLKLAKISLFPFGSQIYSK</sequence>
<feature type="domain" description="Inner membrane component" evidence="1">
    <location>
        <begin position="66"/>
        <end position="115"/>
    </location>
</feature>
<name>A0A6L6G8H6_STRUB</name>
<dbReference type="PIRSF" id="PIRSF028777">
    <property type="entry name" value="UCP028777"/>
    <property type="match status" value="1"/>
</dbReference>
<dbReference type="PANTHER" id="PTHR42903:SF1">
    <property type="entry name" value="INNER MEMBRANE PROTEIN YCCF"/>
    <property type="match status" value="1"/>
</dbReference>